<keyword evidence="2" id="KW-1185">Reference proteome</keyword>
<dbReference type="Proteomes" id="UP000005239">
    <property type="component" value="Unassembled WGS sequence"/>
</dbReference>
<gene>
    <name evidence="1" type="primary">WBGene00281099</name>
</gene>
<dbReference type="PANTHER" id="PTHR45830">
    <property type="entry name" value="SERPENTINE RECEPTOR, CLASS I"/>
    <property type="match status" value="1"/>
</dbReference>
<evidence type="ECO:0000313" key="1">
    <source>
        <dbReference type="EnsemblMetazoa" id="PPA42730.1"/>
    </source>
</evidence>
<sequence>MGFNFTVDPTHELLLLWGIRVNCAVSFCIDVLAIHLLWTKAPAKTGAYKYLLFVMQTCSALINLHMGGIFVSIPLFPLIALYCDGFVCKSNPHACVVSFYFLVLSCLITLNVCVFYRHQAVLPYDHWLKLGKKQRIFLYSQYAIITQLMTVFTYFAEHESTGRSEYLEK</sequence>
<dbReference type="AlphaFoldDB" id="A0A2A6BVT7"/>
<dbReference type="OrthoDB" id="5799746at2759"/>
<dbReference type="PANTHER" id="PTHR45830:SF15">
    <property type="entry name" value="SERPENTINE RECEPTOR, CLASS I"/>
    <property type="match status" value="1"/>
</dbReference>
<proteinExistence type="predicted"/>
<dbReference type="InterPro" id="IPR019429">
    <property type="entry name" value="7TM_GPCR_serpentine_rcpt_Sri"/>
</dbReference>
<evidence type="ECO:0000313" key="2">
    <source>
        <dbReference type="Proteomes" id="UP000005239"/>
    </source>
</evidence>
<reference evidence="1" key="2">
    <citation type="submission" date="2022-06" db="UniProtKB">
        <authorList>
            <consortium name="EnsemblMetazoa"/>
        </authorList>
    </citation>
    <scope>IDENTIFICATION</scope>
    <source>
        <strain evidence="1">PS312</strain>
    </source>
</reference>
<protein>
    <submittedName>
        <fullName evidence="1">G protein-coupled receptor</fullName>
    </submittedName>
</protein>
<accession>A0A8R1UZI3</accession>
<name>A0A2A6BVT7_PRIPA</name>
<dbReference type="Pfam" id="PF10327">
    <property type="entry name" value="7TM_GPCR_Sri"/>
    <property type="match status" value="1"/>
</dbReference>
<organism evidence="1 2">
    <name type="scientific">Pristionchus pacificus</name>
    <name type="common">Parasitic nematode worm</name>
    <dbReference type="NCBI Taxonomy" id="54126"/>
    <lineage>
        <taxon>Eukaryota</taxon>
        <taxon>Metazoa</taxon>
        <taxon>Ecdysozoa</taxon>
        <taxon>Nematoda</taxon>
        <taxon>Chromadorea</taxon>
        <taxon>Rhabditida</taxon>
        <taxon>Rhabditina</taxon>
        <taxon>Diplogasteromorpha</taxon>
        <taxon>Diplogasteroidea</taxon>
        <taxon>Neodiplogasteridae</taxon>
        <taxon>Pristionchus</taxon>
    </lineage>
</organism>
<dbReference type="EnsemblMetazoa" id="PPA42730.1">
    <property type="protein sequence ID" value="PPA42730.1"/>
    <property type="gene ID" value="WBGene00281099"/>
</dbReference>
<reference evidence="2" key="1">
    <citation type="journal article" date="2008" name="Nat. Genet.">
        <title>The Pristionchus pacificus genome provides a unique perspective on nematode lifestyle and parasitism.</title>
        <authorList>
            <person name="Dieterich C."/>
            <person name="Clifton S.W."/>
            <person name="Schuster L.N."/>
            <person name="Chinwalla A."/>
            <person name="Delehaunty K."/>
            <person name="Dinkelacker I."/>
            <person name="Fulton L."/>
            <person name="Fulton R."/>
            <person name="Godfrey J."/>
            <person name="Minx P."/>
            <person name="Mitreva M."/>
            <person name="Roeseler W."/>
            <person name="Tian H."/>
            <person name="Witte H."/>
            <person name="Yang S.P."/>
            <person name="Wilson R.K."/>
            <person name="Sommer R.J."/>
        </authorList>
    </citation>
    <scope>NUCLEOTIDE SEQUENCE [LARGE SCALE GENOMIC DNA]</scope>
    <source>
        <strain evidence="2">PS312</strain>
    </source>
</reference>
<accession>A0A2A6BVT7</accession>